<dbReference type="Proteomes" id="UP000321769">
    <property type="component" value="Unassembled WGS sequence"/>
</dbReference>
<proteinExistence type="predicted"/>
<evidence type="ECO:0000313" key="2">
    <source>
        <dbReference type="EMBL" id="GEO90039.1"/>
    </source>
</evidence>
<dbReference type="RefSeq" id="WP_146827906.1">
    <property type="nucleotide sequence ID" value="NZ_BAAAYQ010000006.1"/>
</dbReference>
<reference evidence="2 3" key="1">
    <citation type="submission" date="2019-07" db="EMBL/GenBank/DDBJ databases">
        <title>Whole genome shotgun sequence of Aeromicrobium flavum NBRC 107625.</title>
        <authorList>
            <person name="Hosoyama A."/>
            <person name="Uohara A."/>
            <person name="Ohji S."/>
            <person name="Ichikawa N."/>
        </authorList>
    </citation>
    <scope>NUCLEOTIDE SEQUENCE [LARGE SCALE GENOMIC DNA]</scope>
    <source>
        <strain evidence="2 3">NBRC 107625</strain>
    </source>
</reference>
<dbReference type="InterPro" id="IPR016566">
    <property type="entry name" value="UCP010219"/>
</dbReference>
<gene>
    <name evidence="2" type="ORF">AFL01nite_23660</name>
</gene>
<keyword evidence="1" id="KW-1133">Transmembrane helix</keyword>
<feature type="transmembrane region" description="Helical" evidence="1">
    <location>
        <begin position="116"/>
        <end position="138"/>
    </location>
</feature>
<evidence type="ECO:0000256" key="1">
    <source>
        <dbReference type="SAM" id="Phobius"/>
    </source>
</evidence>
<keyword evidence="3" id="KW-1185">Reference proteome</keyword>
<feature type="transmembrane region" description="Helical" evidence="1">
    <location>
        <begin position="189"/>
        <end position="207"/>
    </location>
</feature>
<keyword evidence="1" id="KW-0472">Membrane</keyword>
<organism evidence="2 3">
    <name type="scientific">Aeromicrobium flavum</name>
    <dbReference type="NCBI Taxonomy" id="416568"/>
    <lineage>
        <taxon>Bacteria</taxon>
        <taxon>Bacillati</taxon>
        <taxon>Actinomycetota</taxon>
        <taxon>Actinomycetes</taxon>
        <taxon>Propionibacteriales</taxon>
        <taxon>Nocardioidaceae</taxon>
        <taxon>Aeromicrobium</taxon>
    </lineage>
</organism>
<dbReference type="OrthoDB" id="5244221at2"/>
<feature type="transmembrane region" description="Helical" evidence="1">
    <location>
        <begin position="159"/>
        <end position="177"/>
    </location>
</feature>
<dbReference type="Pfam" id="PF11361">
    <property type="entry name" value="DUF3159"/>
    <property type="match status" value="1"/>
</dbReference>
<keyword evidence="1" id="KW-0812">Transmembrane</keyword>
<dbReference type="AlphaFoldDB" id="A0A512HX71"/>
<comment type="caution">
    <text evidence="2">The sequence shown here is derived from an EMBL/GenBank/DDBJ whole genome shotgun (WGS) entry which is preliminary data.</text>
</comment>
<dbReference type="EMBL" id="BJZQ01000013">
    <property type="protein sequence ID" value="GEO90039.1"/>
    <property type="molecule type" value="Genomic_DNA"/>
</dbReference>
<evidence type="ECO:0008006" key="4">
    <source>
        <dbReference type="Google" id="ProtNLM"/>
    </source>
</evidence>
<protein>
    <recommendedName>
        <fullName evidence="4">DUF3159 domain-containing protein</fullName>
    </recommendedName>
</protein>
<accession>A0A512HX71</accession>
<name>A0A512HX71_9ACTN</name>
<sequence length="226" mass="24108">MSDVPDRPAANAATVEQVVRQRLSEAFGGVRGIVEAAVPTITFTLCYLATRELRLSLVIASGLTAVLLIVRVLQRSNPQFVINALVGIGIAALFASRSGEARDVFLPGILYNAGYAVVLVATVVIGWPAIGVMIGGLVGDLTSWRRDPGMRRLCNRLTLLFALPCVLRVVVQYPLYAADQIGWLGTSKIVMGWPLQIATLAAMVWLLSRNSTPVTDLEGPGAAEPA</sequence>
<feature type="transmembrane region" description="Helical" evidence="1">
    <location>
        <begin position="53"/>
        <end position="73"/>
    </location>
</feature>
<feature type="transmembrane region" description="Helical" evidence="1">
    <location>
        <begin position="80"/>
        <end position="96"/>
    </location>
</feature>
<evidence type="ECO:0000313" key="3">
    <source>
        <dbReference type="Proteomes" id="UP000321769"/>
    </source>
</evidence>